<dbReference type="Proteomes" id="UP000076503">
    <property type="component" value="Unassembled WGS sequence"/>
</dbReference>
<dbReference type="PATRIC" id="fig|1365251.3.peg.2056"/>
<evidence type="ECO:0000256" key="2">
    <source>
        <dbReference type="ARBA" id="ARBA00022722"/>
    </source>
</evidence>
<sequence>MPFLPLSCLLFLLLYTHPAAADTFTSFYQAKKHLSSQLSDTAKTLYCGCGITRQGKKLIPITQECGYQPRKPITRNGKPNSRTTRIEWEHIVPAWEFGHQLQCWQEGGRANCRKVNALFRRMEADPNNLAPAIGEINGDRSNYRFGMLPDTPFRHGNCAVKVNFKQRVIEPPPAARKQIAHAYFYMQQTYGLTISDKQQKLFEAWAQIEY</sequence>
<feature type="signal peptide" evidence="4">
    <location>
        <begin position="1"/>
        <end position="21"/>
    </location>
</feature>
<gene>
    <name evidence="5" type="ORF">N476_14230</name>
</gene>
<proteinExistence type="inferred from homology"/>
<organism evidence="5 6">
    <name type="scientific">Pseudoalteromonas luteoviolacea H33</name>
    <dbReference type="NCBI Taxonomy" id="1365251"/>
    <lineage>
        <taxon>Bacteria</taxon>
        <taxon>Pseudomonadati</taxon>
        <taxon>Pseudomonadota</taxon>
        <taxon>Gammaproteobacteria</taxon>
        <taxon>Alteromonadales</taxon>
        <taxon>Pseudoalteromonadaceae</taxon>
        <taxon>Pseudoalteromonas</taxon>
    </lineage>
</organism>
<evidence type="ECO:0000256" key="1">
    <source>
        <dbReference type="ARBA" id="ARBA00006429"/>
    </source>
</evidence>
<keyword evidence="2" id="KW-0540">Nuclease</keyword>
<dbReference type="InterPro" id="IPR044925">
    <property type="entry name" value="His-Me_finger_sf"/>
</dbReference>
<dbReference type="PANTHER" id="PTHR33607:SF2">
    <property type="entry name" value="ENDONUCLEASE-1"/>
    <property type="match status" value="1"/>
</dbReference>
<dbReference type="Pfam" id="PF04231">
    <property type="entry name" value="Endonuclease_1"/>
    <property type="match status" value="1"/>
</dbReference>
<evidence type="ECO:0000256" key="4">
    <source>
        <dbReference type="SAM" id="SignalP"/>
    </source>
</evidence>
<protein>
    <recommendedName>
        <fullName evidence="7">Endonuclease I</fullName>
    </recommendedName>
</protein>
<evidence type="ECO:0000313" key="6">
    <source>
        <dbReference type="Proteomes" id="UP000076503"/>
    </source>
</evidence>
<comment type="similarity">
    <text evidence="1">Belongs to the EndA/NucM nuclease family.</text>
</comment>
<keyword evidence="3" id="KW-0378">Hydrolase</keyword>
<dbReference type="InterPro" id="IPR007346">
    <property type="entry name" value="Endonuclease-I"/>
</dbReference>
<keyword evidence="4" id="KW-0732">Signal</keyword>
<feature type="chain" id="PRO_5007885995" description="Endonuclease I" evidence="4">
    <location>
        <begin position="22"/>
        <end position="210"/>
    </location>
</feature>
<dbReference type="GO" id="GO:0016787">
    <property type="term" value="F:hydrolase activity"/>
    <property type="evidence" value="ECO:0007669"/>
    <property type="project" value="UniProtKB-KW"/>
</dbReference>
<name>A0A167EPP4_9GAMM</name>
<accession>A0A167EPP4</accession>
<dbReference type="RefSeq" id="WP_063361580.1">
    <property type="nucleotide sequence ID" value="NZ_AUXZ01000069.1"/>
</dbReference>
<dbReference type="SUPFAM" id="SSF54060">
    <property type="entry name" value="His-Me finger endonucleases"/>
    <property type="match status" value="1"/>
</dbReference>
<evidence type="ECO:0000313" key="5">
    <source>
        <dbReference type="EMBL" id="KZN51048.1"/>
    </source>
</evidence>
<reference evidence="5 6" key="1">
    <citation type="submission" date="2013-07" db="EMBL/GenBank/DDBJ databases">
        <title>Comparative Genomic and Metabolomic Analysis of Twelve Strains of Pseudoalteromonas luteoviolacea.</title>
        <authorList>
            <person name="Vynne N.G."/>
            <person name="Mansson M."/>
            <person name="Gram L."/>
        </authorList>
    </citation>
    <scope>NUCLEOTIDE SEQUENCE [LARGE SCALE GENOMIC DNA]</scope>
    <source>
        <strain evidence="5 6">H33</strain>
    </source>
</reference>
<evidence type="ECO:0000256" key="3">
    <source>
        <dbReference type="ARBA" id="ARBA00022801"/>
    </source>
</evidence>
<dbReference type="EMBL" id="AUXZ01000069">
    <property type="protein sequence ID" value="KZN51048.1"/>
    <property type="molecule type" value="Genomic_DNA"/>
</dbReference>
<dbReference type="GO" id="GO:0004518">
    <property type="term" value="F:nuclease activity"/>
    <property type="evidence" value="ECO:0007669"/>
    <property type="project" value="UniProtKB-KW"/>
</dbReference>
<comment type="caution">
    <text evidence="5">The sequence shown here is derived from an EMBL/GenBank/DDBJ whole genome shotgun (WGS) entry which is preliminary data.</text>
</comment>
<dbReference type="OrthoDB" id="9800417at2"/>
<dbReference type="PANTHER" id="PTHR33607">
    <property type="entry name" value="ENDONUCLEASE-1"/>
    <property type="match status" value="1"/>
</dbReference>
<dbReference type="AlphaFoldDB" id="A0A167EPP4"/>
<evidence type="ECO:0008006" key="7">
    <source>
        <dbReference type="Google" id="ProtNLM"/>
    </source>
</evidence>